<dbReference type="GO" id="GO:0005737">
    <property type="term" value="C:cytoplasm"/>
    <property type="evidence" value="ECO:0007669"/>
    <property type="project" value="UniProtKB-ARBA"/>
</dbReference>
<evidence type="ECO:0000259" key="5">
    <source>
        <dbReference type="SMART" id="SM00704"/>
    </source>
</evidence>
<name>A0A832MNK5_UNCEI</name>
<comment type="caution">
    <text evidence="6">The sequence shown here is derived from an EMBL/GenBank/DDBJ whole genome shotgun (WGS) entry which is preliminary data.</text>
</comment>
<keyword evidence="1" id="KW-0001">2Fe-2S</keyword>
<dbReference type="SMART" id="SM00704">
    <property type="entry name" value="ZnF_CDGSH"/>
    <property type="match status" value="1"/>
</dbReference>
<keyword evidence="4" id="KW-0411">Iron-sulfur</keyword>
<keyword evidence="2" id="KW-0479">Metal-binding</keyword>
<gene>
    <name evidence="6" type="ORF">ENR23_12585</name>
</gene>
<proteinExistence type="predicted"/>
<dbReference type="AlphaFoldDB" id="A0A832MNK5"/>
<dbReference type="GO" id="GO:0046872">
    <property type="term" value="F:metal ion binding"/>
    <property type="evidence" value="ECO:0007669"/>
    <property type="project" value="UniProtKB-KW"/>
</dbReference>
<organism evidence="6">
    <name type="scientific">Eiseniibacteriota bacterium</name>
    <dbReference type="NCBI Taxonomy" id="2212470"/>
    <lineage>
        <taxon>Bacteria</taxon>
        <taxon>Candidatus Eiseniibacteriota</taxon>
    </lineage>
</organism>
<evidence type="ECO:0000256" key="2">
    <source>
        <dbReference type="ARBA" id="ARBA00022723"/>
    </source>
</evidence>
<keyword evidence="3" id="KW-0408">Iron</keyword>
<dbReference type="Gene3D" id="3.40.5.90">
    <property type="entry name" value="CDGSH iron-sulfur domain, mitoNEET-type"/>
    <property type="match status" value="1"/>
</dbReference>
<dbReference type="Pfam" id="PF09360">
    <property type="entry name" value="zf-CDGSH"/>
    <property type="match status" value="1"/>
</dbReference>
<evidence type="ECO:0000313" key="6">
    <source>
        <dbReference type="EMBL" id="HGZ44228.1"/>
    </source>
</evidence>
<evidence type="ECO:0000256" key="1">
    <source>
        <dbReference type="ARBA" id="ARBA00022714"/>
    </source>
</evidence>
<evidence type="ECO:0000256" key="3">
    <source>
        <dbReference type="ARBA" id="ARBA00023004"/>
    </source>
</evidence>
<protein>
    <submittedName>
        <fullName evidence="6">CDGSH iron-sulfur domain-containing protein</fullName>
    </submittedName>
</protein>
<feature type="domain" description="Iron-binding zinc finger CDGSH type" evidence="5">
    <location>
        <begin position="21"/>
        <end position="62"/>
    </location>
</feature>
<dbReference type="GO" id="GO:0051537">
    <property type="term" value="F:2 iron, 2 sulfur cluster binding"/>
    <property type="evidence" value="ECO:0007669"/>
    <property type="project" value="UniProtKB-KW"/>
</dbReference>
<sequence>MPATRITVNPNGSLRVEGDFEIVDAEGRPFGLGGRTRVTLCRCGHSANKPFCDSAHKTSGFQSAPVAFDLPAPKPAP</sequence>
<dbReference type="InterPro" id="IPR042216">
    <property type="entry name" value="MitoNEET_CISD"/>
</dbReference>
<evidence type="ECO:0000256" key="4">
    <source>
        <dbReference type="ARBA" id="ARBA00023014"/>
    </source>
</evidence>
<accession>A0A832MNK5</accession>
<dbReference type="EMBL" id="DSQF01000025">
    <property type="protein sequence ID" value="HGZ44228.1"/>
    <property type="molecule type" value="Genomic_DNA"/>
</dbReference>
<dbReference type="InterPro" id="IPR018967">
    <property type="entry name" value="FeS-contain_CDGSH-typ"/>
</dbReference>
<reference evidence="6" key="1">
    <citation type="journal article" date="2020" name="mSystems">
        <title>Genome- and Community-Level Interaction Insights into Carbon Utilization and Element Cycling Functions of Hydrothermarchaeota in Hydrothermal Sediment.</title>
        <authorList>
            <person name="Zhou Z."/>
            <person name="Liu Y."/>
            <person name="Xu W."/>
            <person name="Pan J."/>
            <person name="Luo Z.H."/>
            <person name="Li M."/>
        </authorList>
    </citation>
    <scope>NUCLEOTIDE SEQUENCE [LARGE SCALE GENOMIC DNA]</scope>
    <source>
        <strain evidence="6">SpSt-381</strain>
    </source>
</reference>